<organism evidence="2 3">
    <name type="scientific">Nonomuraea antimicrobica</name>
    <dbReference type="NCBI Taxonomy" id="561173"/>
    <lineage>
        <taxon>Bacteria</taxon>
        <taxon>Bacillati</taxon>
        <taxon>Actinomycetota</taxon>
        <taxon>Actinomycetes</taxon>
        <taxon>Streptosporangiales</taxon>
        <taxon>Streptosporangiaceae</taxon>
        <taxon>Nonomuraea</taxon>
    </lineage>
</organism>
<reference evidence="3" key="1">
    <citation type="journal article" date="2019" name="Int. J. Syst. Evol. Microbiol.">
        <title>The Global Catalogue of Microorganisms (GCM) 10K type strain sequencing project: providing services to taxonomists for standard genome sequencing and annotation.</title>
        <authorList>
            <consortium name="The Broad Institute Genomics Platform"/>
            <consortium name="The Broad Institute Genome Sequencing Center for Infectious Disease"/>
            <person name="Wu L."/>
            <person name="Ma J."/>
        </authorList>
    </citation>
    <scope>NUCLEOTIDE SEQUENCE [LARGE SCALE GENOMIC DNA]</scope>
    <source>
        <strain evidence="3">JCM 16904</strain>
    </source>
</reference>
<proteinExistence type="predicted"/>
<feature type="region of interest" description="Disordered" evidence="1">
    <location>
        <begin position="468"/>
        <end position="498"/>
    </location>
</feature>
<dbReference type="InterPro" id="IPR019734">
    <property type="entry name" value="TPR_rpt"/>
</dbReference>
<feature type="region of interest" description="Disordered" evidence="1">
    <location>
        <begin position="1005"/>
        <end position="1030"/>
    </location>
</feature>
<keyword evidence="3" id="KW-1185">Reference proteome</keyword>
<evidence type="ECO:0000256" key="1">
    <source>
        <dbReference type="SAM" id="MobiDB-lite"/>
    </source>
</evidence>
<feature type="compositionally biased region" description="Basic and acidic residues" evidence="1">
    <location>
        <begin position="937"/>
        <end position="954"/>
    </location>
</feature>
<feature type="region of interest" description="Disordered" evidence="1">
    <location>
        <begin position="554"/>
        <end position="580"/>
    </location>
</feature>
<evidence type="ECO:0000313" key="3">
    <source>
        <dbReference type="Proteomes" id="UP001500902"/>
    </source>
</evidence>
<feature type="region of interest" description="Disordered" evidence="1">
    <location>
        <begin position="928"/>
        <end position="991"/>
    </location>
</feature>
<comment type="caution">
    <text evidence="2">The sequence shown here is derived from an EMBL/GenBank/DDBJ whole genome shotgun (WGS) entry which is preliminary data.</text>
</comment>
<dbReference type="RefSeq" id="WP_344874462.1">
    <property type="nucleotide sequence ID" value="NZ_BAAAZP010000022.1"/>
</dbReference>
<name>A0ABP7B964_9ACTN</name>
<dbReference type="InterPro" id="IPR011990">
    <property type="entry name" value="TPR-like_helical_dom_sf"/>
</dbReference>
<protein>
    <recommendedName>
        <fullName evidence="4">Tetratricopeptide repeat-containing protein</fullName>
    </recommendedName>
</protein>
<dbReference type="InterPro" id="IPR027417">
    <property type="entry name" value="P-loop_NTPase"/>
</dbReference>
<dbReference type="EMBL" id="BAAAZP010000022">
    <property type="protein sequence ID" value="GAA3653454.1"/>
    <property type="molecule type" value="Genomic_DNA"/>
</dbReference>
<dbReference type="SUPFAM" id="SSF48452">
    <property type="entry name" value="TPR-like"/>
    <property type="match status" value="3"/>
</dbReference>
<dbReference type="Gene3D" id="1.25.40.10">
    <property type="entry name" value="Tetratricopeptide repeat domain"/>
    <property type="match status" value="4"/>
</dbReference>
<sequence>MDTAPHLDTAPHRLGLERVVEVFSGHDDHVGVTGSGYAIGADLVLTSGQVVAPGVPCHVRPAGSARWLRAEPVWRGRGDAVLLRAAEPAWASSPGVEHTRWARVAASGDQRVRCVARGFEQAGRRAGSRAAEPVSGLVETPTGAVTTALTASLPGREPDGMPISLWRGLSGAALLAEPAGQIVGVVTPSPAGYAERRLDAVPVSALLVDERFRELVGVPPGCLETVAEDGSRVPLPGLLTPAREPLPEDRADWTVLMARHAVVPFLGRDEELGELRSWAAGPDTLSIALSIAVVTGRAGIGKSRLAGELCAELAAAGWDTRFLPLDTVCGLLSRNVRLDAPRPTLVVVDRPEGSSPLVGELIRHLAEHGHNPRVRLLLLVREPGEMDWWRRLDTAAGGRLRRLNTTTVPLNAHPLTLAERGEHALAAMKAYAPSRAALPAPPRLDDPEYGLPLHVHLAALLRLHDANGEEPGASGARGHDAKENAAAPGDSVPGGSGGAAAVRGGLLGRFVAREWDQWARVWPDGEERLGDVTARRAVAVLALTAPTPAELPGLLTTVPGIRNRTPTTPAPDTGATVGDRTASSAVSVARWLGRVFAGPPEPPGSPAVTGLPGALGRRGERLASLGPDLVAEQFLGEVEDLDALVLAVHDHEGRTTGHLVRMLDVLRRSVGAERARSALWSLIASRTGRLVAEAVANPGTRLGDVLDAAFRSFSDDRQLAEAVAALPMLPPHATRPDPREGGSALQEALRTDDLGPQEGRLGLGAGGLGLRALNVTLAELAVRHRHGTGERLASAGALTWLSGALTAAGRVGEAVVAAAQAVDVYAGAPPYEEAAGRAEALFGLAACLLLGGEAEGALKPAQEAAARFRVLAEDDPRYGERAARAQYNVACALLGSGRLGAAVAAFEAAGGDGAFAAHVSGVLAVVPEDAGVGPRSPARDEARPSGGSRGDRRVFPPTPVAGESGWGSPDDHPTPPIRDVLGLGPSAPVAGGARAFADERLPLPPAHSAAERPAPHSPPPSPASARSDYVQPSQVVVSGGGQGRASGVAAPVQVPDPMTPFEGTGVADALPELAGCLAVAAAAAVGNVARTNRDVAHRLHLIAAWLETRARPSDALVPAAEAVARLRGLAAEEPVLRALLASAAAALSRLHTSVEDLDAAVRSAAESVRNLRALVTLDPGEHRPALAGQLLDLGELLLVDDRPEAALEPVQEAMAMAGEGRPATRARGRRLLGLCLDGLGRTEDGSAQLVLAAELYDELSAGDASFQAHGREVRAMLRLRPGRGRTASGHDRDDGEPWLPAMVADRPEEAVGRAERRLAECRQAVEGVDTPEIEHVHAYLSAQAVLARAWADTGRAADGYALAAQAAELLQRHAAPDGPHAIAVGMVAAALGRSLVGLGRHDEAVGHLRTAMESYEPHTGTSAAIRTELAELMTLETVALSRTASPPEVEAAADRLVGVYGELVAEQLQSPLALAGALRLQGGIRFARRDTEGALQSVNRALDLIPSSPGERERLLAATCLELGGLCLAELRESDAAEARLAEGTAAMARLAPVPRDLVGVHLLALIRLARLRVEGEGPAAAIALYRRVLDLRPLPGADALDALIEALSWFANFANFANEVTAVAELVGPLTAFTEALAREVSLSGAGGLETYERYGRCLAAFSAAAARAGDTATADQVAELNVRVHRGLAAVSGAYREPLGTALATLAAPGLAVLEQAVDLLGDRQDRTLVETLHRYAAELLDQGRAVEALAHCERAADLCDELEDPAVAAVVYAQLGRTLAALDRPRAALEAIAWSLAELDRAGEAGRELRRVRARAIQVRGRMLRVFGQGQEAMTHLVEALRLFTELPEPTAAAETAALIADDLLAAGRPQEAAGYARIATTGHEPGTVKHALATQRLAGCHMMLGAYIEADVLVGELIRVARRSPDDLTYRAILADSLAQSSELLPLLRPDGGVEAETRAREAIAIYDELLTTGVNAQALHVSRAGACLSLASALRTRELAAEAVLPLREAVAALERFSPGNPLQAGLLSRAMLMLGDALMEADRALEAGLVFHRSTQVARDALSRAVAHARLGFCQRELGRDDAADAALRVSADLLREVPQAEGGDLRRDVLLARLKLLEKAGRSEEAQAVEDELRR</sequence>
<dbReference type="SUPFAM" id="SSF52540">
    <property type="entry name" value="P-loop containing nucleoside triphosphate hydrolases"/>
    <property type="match status" value="1"/>
</dbReference>
<evidence type="ECO:0008006" key="4">
    <source>
        <dbReference type="Google" id="ProtNLM"/>
    </source>
</evidence>
<evidence type="ECO:0000313" key="2">
    <source>
        <dbReference type="EMBL" id="GAA3653454.1"/>
    </source>
</evidence>
<accession>A0ABP7B964</accession>
<dbReference type="SMART" id="SM00028">
    <property type="entry name" value="TPR"/>
    <property type="match status" value="9"/>
</dbReference>
<gene>
    <name evidence="2" type="ORF">GCM10022224_015620</name>
</gene>
<feature type="compositionally biased region" description="Low complexity" evidence="1">
    <location>
        <begin position="565"/>
        <end position="576"/>
    </location>
</feature>
<dbReference type="Proteomes" id="UP001500902">
    <property type="component" value="Unassembled WGS sequence"/>
</dbReference>